<evidence type="ECO:0000313" key="2">
    <source>
        <dbReference type="EMBL" id="OKL43808.1"/>
    </source>
</evidence>
<dbReference type="Proteomes" id="UP000185783">
    <property type="component" value="Unassembled WGS sequence"/>
</dbReference>
<comment type="caution">
    <text evidence="2">The sequence shown here is derived from an EMBL/GenBank/DDBJ whole genome shotgun (WGS) entry which is preliminary data.</text>
</comment>
<sequence>MGTDISIAHSAATTINRATTERGEKPPTSVFKNAKQIDAFAKPVRASFPTLANLLTRFQTRFNDLSA</sequence>
<dbReference type="STRING" id="197461.A3843_11885"/>
<dbReference type="AlphaFoldDB" id="A0A1U7JGI4"/>
<evidence type="ECO:0000256" key="1">
    <source>
        <dbReference type="SAM" id="MobiDB-lite"/>
    </source>
</evidence>
<name>A0A1U7JGI4_9HYPH</name>
<organism evidence="2 3">
    <name type="scientific">Pseudovibrio exalbescens</name>
    <dbReference type="NCBI Taxonomy" id="197461"/>
    <lineage>
        <taxon>Bacteria</taxon>
        <taxon>Pseudomonadati</taxon>
        <taxon>Pseudomonadota</taxon>
        <taxon>Alphaproteobacteria</taxon>
        <taxon>Hyphomicrobiales</taxon>
        <taxon>Stappiaceae</taxon>
        <taxon>Pseudovibrio</taxon>
    </lineage>
</organism>
<proteinExistence type="predicted"/>
<reference evidence="2 3" key="1">
    <citation type="submission" date="2016-03" db="EMBL/GenBank/DDBJ databases">
        <title>Genome sequence of Nesiotobacter sp. nov., a moderately halophilic alphaproteobacterium isolated from the Yellow Sea, China.</title>
        <authorList>
            <person name="Zhang G."/>
            <person name="Zhang R."/>
        </authorList>
    </citation>
    <scope>NUCLEOTIDE SEQUENCE [LARGE SCALE GENOMIC DNA]</scope>
    <source>
        <strain evidence="2 3">WB1-6</strain>
    </source>
</reference>
<feature type="region of interest" description="Disordered" evidence="1">
    <location>
        <begin position="1"/>
        <end position="28"/>
    </location>
</feature>
<accession>A0A1U7JGI4</accession>
<evidence type="ECO:0000313" key="3">
    <source>
        <dbReference type="Proteomes" id="UP000185783"/>
    </source>
</evidence>
<protein>
    <submittedName>
        <fullName evidence="2">Uncharacterized protein</fullName>
    </submittedName>
</protein>
<keyword evidence="3" id="KW-1185">Reference proteome</keyword>
<dbReference type="EMBL" id="LVVZ01000018">
    <property type="protein sequence ID" value="OKL43808.1"/>
    <property type="molecule type" value="Genomic_DNA"/>
</dbReference>
<gene>
    <name evidence="2" type="ORF">A3843_11885</name>
</gene>